<dbReference type="AlphaFoldDB" id="A0A9N7VT45"/>
<sequence length="164" mass="18566">MHKPGWGEGGPSGAPQWERWEPELAQQQHPSKLLMGTEFKGDLDTDIRIVFVHTTFAQVPAETGTSWSLKVSRERGAHTKKSAPYVLLSDTEEQRKTTPRQKSNEGRQTALVAKYSLKRPCPRLHTSTPESRLRLWNPIVMPQRPLYRLYVSVCFPEATGIVCA</sequence>
<feature type="region of interest" description="Disordered" evidence="1">
    <location>
        <begin position="70"/>
        <end position="107"/>
    </location>
</feature>
<keyword evidence="3" id="KW-1185">Reference proteome</keyword>
<comment type="caution">
    <text evidence="2">The sequence shown here is derived from an EMBL/GenBank/DDBJ whole genome shotgun (WGS) entry which is preliminary data.</text>
</comment>
<evidence type="ECO:0000256" key="1">
    <source>
        <dbReference type="SAM" id="MobiDB-lite"/>
    </source>
</evidence>
<dbReference type="EMBL" id="CADEAL010004190">
    <property type="protein sequence ID" value="CAB1453866.1"/>
    <property type="molecule type" value="Genomic_DNA"/>
</dbReference>
<dbReference type="Proteomes" id="UP001153269">
    <property type="component" value="Unassembled WGS sequence"/>
</dbReference>
<protein>
    <submittedName>
        <fullName evidence="2">Uncharacterized protein</fullName>
    </submittedName>
</protein>
<accession>A0A9N7VT45</accession>
<name>A0A9N7VT45_PLEPL</name>
<gene>
    <name evidence="2" type="ORF">PLEPLA_LOCUS41626</name>
</gene>
<reference evidence="2" key="1">
    <citation type="submission" date="2020-03" db="EMBL/GenBank/DDBJ databases">
        <authorList>
            <person name="Weist P."/>
        </authorList>
    </citation>
    <scope>NUCLEOTIDE SEQUENCE</scope>
</reference>
<evidence type="ECO:0000313" key="2">
    <source>
        <dbReference type="EMBL" id="CAB1453866.1"/>
    </source>
</evidence>
<organism evidence="2 3">
    <name type="scientific">Pleuronectes platessa</name>
    <name type="common">European plaice</name>
    <dbReference type="NCBI Taxonomy" id="8262"/>
    <lineage>
        <taxon>Eukaryota</taxon>
        <taxon>Metazoa</taxon>
        <taxon>Chordata</taxon>
        <taxon>Craniata</taxon>
        <taxon>Vertebrata</taxon>
        <taxon>Euteleostomi</taxon>
        <taxon>Actinopterygii</taxon>
        <taxon>Neopterygii</taxon>
        <taxon>Teleostei</taxon>
        <taxon>Neoteleostei</taxon>
        <taxon>Acanthomorphata</taxon>
        <taxon>Carangaria</taxon>
        <taxon>Pleuronectiformes</taxon>
        <taxon>Pleuronectoidei</taxon>
        <taxon>Pleuronectidae</taxon>
        <taxon>Pleuronectes</taxon>
    </lineage>
</organism>
<proteinExistence type="predicted"/>
<evidence type="ECO:0000313" key="3">
    <source>
        <dbReference type="Proteomes" id="UP001153269"/>
    </source>
</evidence>